<organism evidence="2 3">
    <name type="scientific">Aplysia californica</name>
    <name type="common">California sea hare</name>
    <dbReference type="NCBI Taxonomy" id="6500"/>
    <lineage>
        <taxon>Eukaryota</taxon>
        <taxon>Metazoa</taxon>
        <taxon>Spiralia</taxon>
        <taxon>Lophotrochozoa</taxon>
        <taxon>Mollusca</taxon>
        <taxon>Gastropoda</taxon>
        <taxon>Heterobranchia</taxon>
        <taxon>Euthyneura</taxon>
        <taxon>Tectipleura</taxon>
        <taxon>Aplysiida</taxon>
        <taxon>Aplysioidea</taxon>
        <taxon>Aplysiidae</taxon>
        <taxon>Aplysia</taxon>
    </lineage>
</organism>
<sequence length="192" mass="21100">MNHPQYHGYGSNLHHHLHHHNNNNSNNNSSNNNSSSRFATATTSTSTTITTEDDVMDIMSSNDHGRDVKEEKSSNHRRLTLPRLSISATYSKLEEDGGDSEGSVASQGKQGIENPGFVEARPDVRQSHVSVTSDDTVSIASDTLKRRNRMRSESAAAIAVLRSSQTVVDADTDMLMSNDISSEVVFNERTEL</sequence>
<feature type="region of interest" description="Disordered" evidence="1">
    <location>
        <begin position="1"/>
        <end position="80"/>
    </location>
</feature>
<feature type="compositionally biased region" description="Low complexity" evidence="1">
    <location>
        <begin position="22"/>
        <end position="50"/>
    </location>
</feature>
<dbReference type="Proteomes" id="UP000694888">
    <property type="component" value="Unplaced"/>
</dbReference>
<evidence type="ECO:0000256" key="1">
    <source>
        <dbReference type="SAM" id="MobiDB-lite"/>
    </source>
</evidence>
<accession>A0ABM0K906</accession>
<evidence type="ECO:0000313" key="3">
    <source>
        <dbReference type="RefSeq" id="XP_005111737.1"/>
    </source>
</evidence>
<proteinExistence type="predicted"/>
<feature type="compositionally biased region" description="Basic and acidic residues" evidence="1">
    <location>
        <begin position="63"/>
        <end position="74"/>
    </location>
</feature>
<dbReference type="GeneID" id="101855305"/>
<protein>
    <submittedName>
        <fullName evidence="3">RNA polymerase II holoenzyme cyclin-like subunit</fullName>
    </submittedName>
</protein>
<feature type="region of interest" description="Disordered" evidence="1">
    <location>
        <begin position="93"/>
        <end position="116"/>
    </location>
</feature>
<reference evidence="3" key="1">
    <citation type="submission" date="2025-08" db="UniProtKB">
        <authorList>
            <consortium name="RefSeq"/>
        </authorList>
    </citation>
    <scope>IDENTIFICATION</scope>
</reference>
<name>A0ABM0K906_APLCA</name>
<evidence type="ECO:0000313" key="2">
    <source>
        <dbReference type="Proteomes" id="UP000694888"/>
    </source>
</evidence>
<dbReference type="RefSeq" id="XP_005111737.1">
    <property type="nucleotide sequence ID" value="XM_005111680.3"/>
</dbReference>
<keyword evidence="2" id="KW-1185">Reference proteome</keyword>
<gene>
    <name evidence="3" type="primary">LOC101855305</name>
</gene>